<organism evidence="1 2">
    <name type="scientific">Diacronema lutheri</name>
    <name type="common">Unicellular marine alga</name>
    <name type="synonym">Monochrysis lutheri</name>
    <dbReference type="NCBI Taxonomy" id="2081491"/>
    <lineage>
        <taxon>Eukaryota</taxon>
        <taxon>Haptista</taxon>
        <taxon>Haptophyta</taxon>
        <taxon>Pavlovophyceae</taxon>
        <taxon>Pavlovales</taxon>
        <taxon>Pavlovaceae</taxon>
        <taxon>Diacronema</taxon>
    </lineage>
</organism>
<name>A0A8J5XMR6_DIALT</name>
<dbReference type="Proteomes" id="UP000751190">
    <property type="component" value="Unassembled WGS sequence"/>
</dbReference>
<evidence type="ECO:0000313" key="2">
    <source>
        <dbReference type="Proteomes" id="UP000751190"/>
    </source>
</evidence>
<gene>
    <name evidence="1" type="ORF">KFE25_006945</name>
</gene>
<dbReference type="SUPFAM" id="SSF50998">
    <property type="entry name" value="Quinoprotein alcohol dehydrogenase-like"/>
    <property type="match status" value="1"/>
</dbReference>
<evidence type="ECO:0000313" key="1">
    <source>
        <dbReference type="EMBL" id="KAG8467893.1"/>
    </source>
</evidence>
<sequence>MNGLLAIVARSTLGEQPAVGNRAVGGGGEEGAQPFSSPIATAFGTMTTGSRPVCLEWAPVGLRLLVCSWDGSVDIVDGSTGAGEALGEAHAGGLTWRVRSACSLQAPIDAARPAPQACWLPSGLAFAVALEERTACGAAPWPPARTSLLVVLAPPQRLCGMAPTVIERIALDEPLAGLAACCSQLVLQPNAVASAHLLAAMLNGALRAVPLPEAALIGEGRAQAHCLCQSASERVYLCAGDGAQPSAKGARAQRGGVGAWELHVVRTAASEPREAQRARGGEIHPLARVCDVDWLDVVETVSHALARPLLREPPFGAHGGALCVWGVRVGVSGCALLLVRSNVLFWLLRGAPPPDVAPAVGERASEGEAWRALIAAEPIAACCACSDDKPYAATVGTSGMISVWCLRTACNVRCVPLRATVGGWHARACIALAACVVERAARSHAGKAARIDVRICLVDFDGAGAERDARCAPRCGGLGADTDGGAVLGGDGLCPVRLLPLWLSNDGEATVGEWRERRVQRGCSPQHVLGLHITRTALAAEPTATCRGAPGMEATLCLQAEYVISG</sequence>
<reference evidence="1" key="1">
    <citation type="submission" date="2021-05" db="EMBL/GenBank/DDBJ databases">
        <title>The genome of the haptophyte Pavlova lutheri (Diacronema luteri, Pavlovales) - a model for lipid biosynthesis in eukaryotic algae.</title>
        <authorList>
            <person name="Hulatt C.J."/>
            <person name="Posewitz M.C."/>
        </authorList>
    </citation>
    <scope>NUCLEOTIDE SEQUENCE</scope>
    <source>
        <strain evidence="1">NIVA-4/92</strain>
    </source>
</reference>
<dbReference type="InterPro" id="IPR011047">
    <property type="entry name" value="Quinoprotein_ADH-like_sf"/>
</dbReference>
<protein>
    <submittedName>
        <fullName evidence="1">Uncharacterized protein</fullName>
    </submittedName>
</protein>
<keyword evidence="2" id="KW-1185">Reference proteome</keyword>
<accession>A0A8J5XMR6</accession>
<dbReference type="EMBL" id="JAGTXO010000005">
    <property type="protein sequence ID" value="KAG8467893.1"/>
    <property type="molecule type" value="Genomic_DNA"/>
</dbReference>
<proteinExistence type="predicted"/>
<dbReference type="AlphaFoldDB" id="A0A8J5XMR6"/>
<comment type="caution">
    <text evidence="1">The sequence shown here is derived from an EMBL/GenBank/DDBJ whole genome shotgun (WGS) entry which is preliminary data.</text>
</comment>